<dbReference type="GO" id="GO:1903215">
    <property type="term" value="P:negative regulation of protein targeting to mitochondrion"/>
    <property type="evidence" value="ECO:0007669"/>
    <property type="project" value="Ensembl"/>
</dbReference>
<dbReference type="OrthoDB" id="10253073at2759"/>
<evidence type="ECO:0000256" key="1">
    <source>
        <dbReference type="SAM" id="MobiDB-lite"/>
    </source>
</evidence>
<sequence>MHRGIRMFLQPTRISQGSAKDQPENLRSSQDFQMPWKQEAEFIKRDKAARVIQKAWKSFLNVAVFQHFKSLINIRRQGEPRHIMRYINPKEAELLDAAAGIHVRFRLGGVKFPPEIYYKIFTHRHIEDLCANSPRDYTKLPVKHTSHIKSNNPQEEDQSGWYRRTENNGWRPVSDRFWMSTEHVMMGDEKESEFHFSKLKRRQDMEKKRKIRKIEWMRQMYHAGSLEAKSTNRETLGLIHTATKGLIRAIEDGGIDSVMEWEVDEVLNWTNTLNFDEYIANWKEIATSNSSDNFKSFRFDQAQKNIDDYEDLSEDEMETSADTSHRNSFDEPNFTRLTPDSTYGT</sequence>
<dbReference type="GeneTree" id="ENSGT00510000048394"/>
<reference evidence="2" key="2">
    <citation type="submission" date="2025-08" db="UniProtKB">
        <authorList>
            <consortium name="Ensembl"/>
        </authorList>
    </citation>
    <scope>IDENTIFICATION</scope>
    <source>
        <strain evidence="2">Thoroughbred</strain>
    </source>
</reference>
<evidence type="ECO:0000313" key="2">
    <source>
        <dbReference type="Ensembl" id="ENSECAP00000065979.1"/>
    </source>
</evidence>
<reference evidence="2 3" key="1">
    <citation type="journal article" date="2009" name="Science">
        <title>Genome sequence, comparative analysis, and population genetics of the domestic horse.</title>
        <authorList>
            <consortium name="Broad Institute Genome Sequencing Platform"/>
            <consortium name="Broad Institute Whole Genome Assembly Team"/>
            <person name="Wade C.M."/>
            <person name="Giulotto E."/>
            <person name="Sigurdsson S."/>
            <person name="Zoli M."/>
            <person name="Gnerre S."/>
            <person name="Imsland F."/>
            <person name="Lear T.L."/>
            <person name="Adelson D.L."/>
            <person name="Bailey E."/>
            <person name="Bellone R.R."/>
            <person name="Bloecker H."/>
            <person name="Distl O."/>
            <person name="Edgar R.C."/>
            <person name="Garber M."/>
            <person name="Leeb T."/>
            <person name="Mauceli E."/>
            <person name="MacLeod J.N."/>
            <person name="Penedo M.C.T."/>
            <person name="Raison J.M."/>
            <person name="Sharpe T."/>
            <person name="Vogel J."/>
            <person name="Andersson L."/>
            <person name="Antczak D.F."/>
            <person name="Biagi T."/>
            <person name="Binns M.M."/>
            <person name="Chowdhary B.P."/>
            <person name="Coleman S.J."/>
            <person name="Della Valle G."/>
            <person name="Fryc S."/>
            <person name="Guerin G."/>
            <person name="Hasegawa T."/>
            <person name="Hill E.W."/>
            <person name="Jurka J."/>
            <person name="Kiialainen A."/>
            <person name="Lindgren G."/>
            <person name="Liu J."/>
            <person name="Magnani E."/>
            <person name="Mickelson J.R."/>
            <person name="Murray J."/>
            <person name="Nergadze S.G."/>
            <person name="Onofrio R."/>
            <person name="Pedroni S."/>
            <person name="Piras M.F."/>
            <person name="Raudsepp T."/>
            <person name="Rocchi M."/>
            <person name="Roeed K.H."/>
            <person name="Ryder O.A."/>
            <person name="Searle S."/>
            <person name="Skow L."/>
            <person name="Swinburne J.E."/>
            <person name="Syvaenen A.C."/>
            <person name="Tozaki T."/>
            <person name="Valberg S.J."/>
            <person name="Vaudin M."/>
            <person name="White J.R."/>
            <person name="Zody M.C."/>
            <person name="Lander E.S."/>
            <person name="Lindblad-Toh K."/>
        </authorList>
    </citation>
    <scope>NUCLEOTIDE SEQUENCE [LARGE SCALE GENOMIC DNA]</scope>
    <source>
        <strain evidence="2 3">Thoroughbred</strain>
    </source>
</reference>
<dbReference type="Ensembl" id="ENSECAT00000134229.1">
    <property type="protein sequence ID" value="ENSECAP00000065979.1"/>
    <property type="gene ID" value="ENSECAG00000023635.4"/>
</dbReference>
<dbReference type="PANTHER" id="PTHR33504">
    <property type="entry name" value="NADH DEHYDROGENASE (UBIQUINONE) 1 BETA SUBCOMPLEX, 4"/>
    <property type="match status" value="1"/>
</dbReference>
<dbReference type="CDD" id="cd21090">
    <property type="entry name" value="C11orf65"/>
    <property type="match status" value="1"/>
</dbReference>
<dbReference type="GO" id="GO:0005741">
    <property type="term" value="C:mitochondrial outer membrane"/>
    <property type="evidence" value="ECO:0007669"/>
    <property type="project" value="Ensembl"/>
</dbReference>
<keyword evidence="3" id="KW-1185">Reference proteome</keyword>
<gene>
    <name evidence="2" type="primary">C11orf65</name>
</gene>
<dbReference type="AlphaFoldDB" id="A0A9L0RQ10"/>
<reference evidence="2" key="3">
    <citation type="submission" date="2025-09" db="UniProtKB">
        <authorList>
            <consortium name="Ensembl"/>
        </authorList>
    </citation>
    <scope>IDENTIFICATION</scope>
    <source>
        <strain evidence="2">Thoroughbred</strain>
    </source>
</reference>
<dbReference type="GO" id="GO:0005829">
    <property type="term" value="C:cytosol"/>
    <property type="evidence" value="ECO:0007669"/>
    <property type="project" value="Ensembl"/>
</dbReference>
<protein>
    <submittedName>
        <fullName evidence="2">Chromosome 7 C11orf65 homolog</fullName>
    </submittedName>
</protein>
<evidence type="ECO:0000313" key="3">
    <source>
        <dbReference type="Proteomes" id="UP000002281"/>
    </source>
</evidence>
<dbReference type="GO" id="GO:0090258">
    <property type="term" value="P:negative regulation of mitochondrial fission"/>
    <property type="evidence" value="ECO:0007669"/>
    <property type="project" value="Ensembl"/>
</dbReference>
<dbReference type="PANTHER" id="PTHR33504:SF2">
    <property type="entry name" value="PROTEIN MFI"/>
    <property type="match status" value="1"/>
</dbReference>
<proteinExistence type="predicted"/>
<feature type="compositionally biased region" description="Polar residues" evidence="1">
    <location>
        <begin position="335"/>
        <end position="345"/>
    </location>
</feature>
<dbReference type="Proteomes" id="UP000002281">
    <property type="component" value="Chromosome 7"/>
</dbReference>
<organism evidence="2 3">
    <name type="scientific">Equus caballus</name>
    <name type="common">Horse</name>
    <dbReference type="NCBI Taxonomy" id="9796"/>
    <lineage>
        <taxon>Eukaryota</taxon>
        <taxon>Metazoa</taxon>
        <taxon>Chordata</taxon>
        <taxon>Craniata</taxon>
        <taxon>Vertebrata</taxon>
        <taxon>Euteleostomi</taxon>
        <taxon>Mammalia</taxon>
        <taxon>Eutheria</taxon>
        <taxon>Laurasiatheria</taxon>
        <taxon>Perissodactyla</taxon>
        <taxon>Equidae</taxon>
        <taxon>Equus</taxon>
    </lineage>
</organism>
<name>A0A9L0RQ10_HORSE</name>
<feature type="region of interest" description="Disordered" evidence="1">
    <location>
        <begin position="309"/>
        <end position="345"/>
    </location>
</feature>
<feature type="compositionally biased region" description="Acidic residues" evidence="1">
    <location>
        <begin position="309"/>
        <end position="319"/>
    </location>
</feature>
<accession>A0A9L0RQ10</accession>